<feature type="compositionally biased region" description="Basic residues" evidence="7">
    <location>
        <begin position="86"/>
        <end position="96"/>
    </location>
</feature>
<gene>
    <name evidence="9" type="primary">ABSGL_12004.1 scaffold 12361</name>
</gene>
<dbReference type="SMART" id="SM00401">
    <property type="entry name" value="ZnF_GATA"/>
    <property type="match status" value="1"/>
</dbReference>
<dbReference type="GO" id="GO:0008270">
    <property type="term" value="F:zinc ion binding"/>
    <property type="evidence" value="ECO:0007669"/>
    <property type="project" value="UniProtKB-KW"/>
</dbReference>
<reference evidence="9" key="1">
    <citation type="submission" date="2016-04" db="EMBL/GenBank/DDBJ databases">
        <authorList>
            <person name="Evans L.H."/>
            <person name="Alamgir A."/>
            <person name="Owens N."/>
            <person name="Weber N.D."/>
            <person name="Virtaneva K."/>
            <person name="Barbian K."/>
            <person name="Babar A."/>
            <person name="Rosenke K."/>
        </authorList>
    </citation>
    <scope>NUCLEOTIDE SEQUENCE [LARGE SCALE GENOMIC DNA]</scope>
    <source>
        <strain evidence="9">CBS 101.48</strain>
    </source>
</reference>
<feature type="compositionally biased region" description="Pro residues" evidence="7">
    <location>
        <begin position="218"/>
        <end position="230"/>
    </location>
</feature>
<dbReference type="GO" id="GO:0005634">
    <property type="term" value="C:nucleus"/>
    <property type="evidence" value="ECO:0007669"/>
    <property type="project" value="UniProtKB-SubCell"/>
</dbReference>
<dbReference type="InterPro" id="IPR039355">
    <property type="entry name" value="Transcription_factor_GATA"/>
</dbReference>
<evidence type="ECO:0000256" key="7">
    <source>
        <dbReference type="SAM" id="MobiDB-lite"/>
    </source>
</evidence>
<dbReference type="OMA" id="ATCTHCH"/>
<feature type="domain" description="GATA-type" evidence="8">
    <location>
        <begin position="46"/>
        <end position="94"/>
    </location>
</feature>
<keyword evidence="5" id="KW-0539">Nucleus</keyword>
<feature type="region of interest" description="Disordered" evidence="7">
    <location>
        <begin position="205"/>
        <end position="230"/>
    </location>
</feature>
<dbReference type="GO" id="GO:0045944">
    <property type="term" value="P:positive regulation of transcription by RNA polymerase II"/>
    <property type="evidence" value="ECO:0007669"/>
    <property type="project" value="TreeGrafter"/>
</dbReference>
<dbReference type="FunFam" id="3.30.50.10:FF:000007">
    <property type="entry name" value="Nitrogen regulatory AreA, N-terminal"/>
    <property type="match status" value="1"/>
</dbReference>
<dbReference type="PRINTS" id="PR00619">
    <property type="entry name" value="GATAZNFINGER"/>
</dbReference>
<accession>A0A168R5C6</accession>
<dbReference type="GO" id="GO:0000122">
    <property type="term" value="P:negative regulation of transcription by RNA polymerase II"/>
    <property type="evidence" value="ECO:0007669"/>
    <property type="project" value="TreeGrafter"/>
</dbReference>
<evidence type="ECO:0000256" key="4">
    <source>
        <dbReference type="ARBA" id="ARBA00022833"/>
    </source>
</evidence>
<dbReference type="PANTHER" id="PTHR10071">
    <property type="entry name" value="TRANSCRIPTION FACTOR GATA FAMILY MEMBER"/>
    <property type="match status" value="1"/>
</dbReference>
<sequence length="230" mass="26054">MNKASQPTATCTHCHASHQGPCTNDTPAKLQFYYNHPLTEILLTAECANCHTTTTPLWRRDGSGQTICNACGLYYKLHQVHRPAAMKRTVIKRRKRGSEEDPKRRKKQQQQQQDDGKKKDELVLVQMDPQQYKLPPSPVSSPPMNHDDLITKTTIGKREQRLALQEEISRLTRLLSDKVQALTRLDQEDQGKEEEIAHSLLSLASPSQQSHHFRLPPIIAPPSDPFPPSS</sequence>
<evidence type="ECO:0000256" key="5">
    <source>
        <dbReference type="ARBA" id="ARBA00023242"/>
    </source>
</evidence>
<dbReference type="EMBL" id="LT554490">
    <property type="protein sequence ID" value="SAM06128.1"/>
    <property type="molecule type" value="Genomic_DNA"/>
</dbReference>
<feature type="region of interest" description="Disordered" evidence="7">
    <location>
        <begin position="86"/>
        <end position="120"/>
    </location>
</feature>
<dbReference type="InParanoid" id="A0A168R5C6"/>
<dbReference type="OrthoDB" id="515401at2759"/>
<dbReference type="Gene3D" id="3.30.50.10">
    <property type="entry name" value="Erythroid Transcription Factor GATA-1, subunit A"/>
    <property type="match status" value="1"/>
</dbReference>
<dbReference type="PANTHER" id="PTHR10071:SF281">
    <property type="entry name" value="BOX A-BINDING FACTOR-RELATED"/>
    <property type="match status" value="1"/>
</dbReference>
<protein>
    <recommendedName>
        <fullName evidence="8">GATA-type domain-containing protein</fullName>
    </recommendedName>
</protein>
<dbReference type="AlphaFoldDB" id="A0A168R5C6"/>
<dbReference type="InterPro" id="IPR013088">
    <property type="entry name" value="Znf_NHR/GATA"/>
</dbReference>
<keyword evidence="10" id="KW-1185">Reference proteome</keyword>
<comment type="subcellular location">
    <subcellularLocation>
        <location evidence="1">Nucleus</location>
    </subcellularLocation>
</comment>
<name>A0A168R5C6_ABSGL</name>
<evidence type="ECO:0000259" key="8">
    <source>
        <dbReference type="PROSITE" id="PS50114"/>
    </source>
</evidence>
<dbReference type="GO" id="GO:0000981">
    <property type="term" value="F:DNA-binding transcription factor activity, RNA polymerase II-specific"/>
    <property type="evidence" value="ECO:0007669"/>
    <property type="project" value="TreeGrafter"/>
</dbReference>
<proteinExistence type="predicted"/>
<evidence type="ECO:0000256" key="1">
    <source>
        <dbReference type="ARBA" id="ARBA00004123"/>
    </source>
</evidence>
<dbReference type="Proteomes" id="UP000078561">
    <property type="component" value="Unassembled WGS sequence"/>
</dbReference>
<dbReference type="InterPro" id="IPR000679">
    <property type="entry name" value="Znf_GATA"/>
</dbReference>
<evidence type="ECO:0000256" key="3">
    <source>
        <dbReference type="ARBA" id="ARBA00022771"/>
    </source>
</evidence>
<keyword evidence="3 6" id="KW-0863">Zinc-finger</keyword>
<organism evidence="9">
    <name type="scientific">Absidia glauca</name>
    <name type="common">Pin mould</name>
    <dbReference type="NCBI Taxonomy" id="4829"/>
    <lineage>
        <taxon>Eukaryota</taxon>
        <taxon>Fungi</taxon>
        <taxon>Fungi incertae sedis</taxon>
        <taxon>Mucoromycota</taxon>
        <taxon>Mucoromycotina</taxon>
        <taxon>Mucoromycetes</taxon>
        <taxon>Mucorales</taxon>
        <taxon>Cunninghamellaceae</taxon>
        <taxon>Absidia</taxon>
    </lineage>
</organism>
<evidence type="ECO:0000313" key="10">
    <source>
        <dbReference type="Proteomes" id="UP000078561"/>
    </source>
</evidence>
<dbReference type="PROSITE" id="PS50114">
    <property type="entry name" value="GATA_ZN_FINGER_2"/>
    <property type="match status" value="1"/>
</dbReference>
<dbReference type="STRING" id="4829.A0A168R5C6"/>
<dbReference type="PROSITE" id="PS00344">
    <property type="entry name" value="GATA_ZN_FINGER_1"/>
    <property type="match status" value="1"/>
</dbReference>
<dbReference type="Pfam" id="PF00320">
    <property type="entry name" value="GATA"/>
    <property type="match status" value="1"/>
</dbReference>
<keyword evidence="4" id="KW-0862">Zinc</keyword>
<dbReference type="SUPFAM" id="SSF57716">
    <property type="entry name" value="Glucocorticoid receptor-like (DNA-binding domain)"/>
    <property type="match status" value="1"/>
</dbReference>
<keyword evidence="2" id="KW-0479">Metal-binding</keyword>
<dbReference type="GO" id="GO:0000978">
    <property type="term" value="F:RNA polymerase II cis-regulatory region sequence-specific DNA binding"/>
    <property type="evidence" value="ECO:0007669"/>
    <property type="project" value="TreeGrafter"/>
</dbReference>
<dbReference type="CDD" id="cd00202">
    <property type="entry name" value="ZnF_GATA"/>
    <property type="match status" value="1"/>
</dbReference>
<evidence type="ECO:0000313" key="9">
    <source>
        <dbReference type="EMBL" id="SAM06128.1"/>
    </source>
</evidence>
<evidence type="ECO:0000256" key="2">
    <source>
        <dbReference type="ARBA" id="ARBA00022723"/>
    </source>
</evidence>
<evidence type="ECO:0000256" key="6">
    <source>
        <dbReference type="PROSITE-ProRule" id="PRU00094"/>
    </source>
</evidence>